<evidence type="ECO:0000256" key="1">
    <source>
        <dbReference type="SAM" id="SignalP"/>
    </source>
</evidence>
<comment type="caution">
    <text evidence="2">The sequence shown here is derived from an EMBL/GenBank/DDBJ whole genome shotgun (WGS) entry which is preliminary data.</text>
</comment>
<proteinExistence type="predicted"/>
<dbReference type="RefSeq" id="XP_066616517.1">
    <property type="nucleotide sequence ID" value="XM_066754616.1"/>
</dbReference>
<dbReference type="Proteomes" id="UP000054399">
    <property type="component" value="Unassembled WGS sequence"/>
</dbReference>
<accession>A0ABR3C4Z4</accession>
<gene>
    <name evidence="2" type="ORF">I308_100036</name>
</gene>
<protein>
    <submittedName>
        <fullName evidence="2">Uncharacterized protein</fullName>
    </submittedName>
</protein>
<keyword evidence="1" id="KW-0732">Signal</keyword>
<feature type="signal peptide" evidence="1">
    <location>
        <begin position="1"/>
        <end position="25"/>
    </location>
</feature>
<name>A0ABR3C4Z4_9TREE</name>
<keyword evidence="3" id="KW-1185">Reference proteome</keyword>
<organism evidence="2 3">
    <name type="scientific">Cryptococcus tetragattii IND107</name>
    <dbReference type="NCBI Taxonomy" id="1296105"/>
    <lineage>
        <taxon>Eukaryota</taxon>
        <taxon>Fungi</taxon>
        <taxon>Dikarya</taxon>
        <taxon>Basidiomycota</taxon>
        <taxon>Agaricomycotina</taxon>
        <taxon>Tremellomycetes</taxon>
        <taxon>Tremellales</taxon>
        <taxon>Cryptococcaceae</taxon>
        <taxon>Cryptococcus</taxon>
        <taxon>Cryptococcus gattii species complex</taxon>
    </lineage>
</organism>
<dbReference type="EMBL" id="ATAM02000001">
    <property type="protein sequence ID" value="KAL0255240.1"/>
    <property type="molecule type" value="Genomic_DNA"/>
</dbReference>
<evidence type="ECO:0000313" key="2">
    <source>
        <dbReference type="EMBL" id="KAL0255240.1"/>
    </source>
</evidence>
<reference evidence="2" key="1">
    <citation type="submission" date="2015-01" db="EMBL/GenBank/DDBJ databases">
        <authorList>
            <consortium name="The Broad Institute Genomics Platform"/>
            <person name="Cuomo C."/>
            <person name="Litvintseva A."/>
            <person name="Chen Y."/>
            <person name="Heitman J."/>
            <person name="Sun S."/>
            <person name="Springer D."/>
            <person name="Dromer F."/>
            <person name="Young S."/>
            <person name="Zeng Q."/>
            <person name="Gargeya S."/>
            <person name="Abouelleil A."/>
            <person name="Alvarado L."/>
            <person name="Chapman S.B."/>
            <person name="Gainer-Dewar J."/>
            <person name="Goldberg J."/>
            <person name="Griggs A."/>
            <person name="Gujja S."/>
            <person name="Hansen M."/>
            <person name="Howarth C."/>
            <person name="Imamovic A."/>
            <person name="Larimer J."/>
            <person name="Murphy C."/>
            <person name="Naylor J."/>
            <person name="Pearson M."/>
            <person name="Priest M."/>
            <person name="Roberts A."/>
            <person name="Saif S."/>
            <person name="Shea T."/>
            <person name="Sykes S."/>
            <person name="Wortman J."/>
            <person name="Nusbaum C."/>
            <person name="Birren B."/>
        </authorList>
    </citation>
    <scope>NUCLEOTIDE SEQUENCE</scope>
    <source>
        <strain evidence="2">IND107</strain>
    </source>
</reference>
<sequence length="234" mass="26287">MQPPAGLHRLLLPLAVDLLSAECDGLWIRTPKYPSGRKVYIRIGTFCCDRPASVAVTGYAYFKRNDSPCFKCTVSVSHLHSTRKHPARSGAEHSEAMLAQHHEFLRQFEQAPQTARQTHVARRAGQLTKATQAHIATLEKSIFAVPGHVSVFDLFQDFDKVRHAVVDPMHALLEGILPFYLHQSGASEEPGAIEKMQRYAARVLPRSKTDGKPIFTQAHLCRPEKMMKWSTLHT</sequence>
<feature type="chain" id="PRO_5047325490" evidence="1">
    <location>
        <begin position="26"/>
        <end position="234"/>
    </location>
</feature>
<dbReference type="GeneID" id="91986894"/>
<evidence type="ECO:0000313" key="3">
    <source>
        <dbReference type="Proteomes" id="UP000054399"/>
    </source>
</evidence>
<reference evidence="2" key="2">
    <citation type="submission" date="2024-01" db="EMBL/GenBank/DDBJ databases">
        <title>Comparative genomics of Cryptococcus and Kwoniella reveals pathogenesis evolution and contrasting modes of karyotype evolution via chromosome fusion or intercentromeric recombination.</title>
        <authorList>
            <person name="Coelho M.A."/>
            <person name="David-Palma M."/>
            <person name="Shea T."/>
            <person name="Bowers K."/>
            <person name="Mcginley-Smith S."/>
            <person name="Mohammad A.W."/>
            <person name="Gnirke A."/>
            <person name="Yurkov A.M."/>
            <person name="Nowrousian M."/>
            <person name="Sun S."/>
            <person name="Cuomo C.A."/>
            <person name="Heitman J."/>
        </authorList>
    </citation>
    <scope>NUCLEOTIDE SEQUENCE</scope>
    <source>
        <strain evidence="2">IND107</strain>
    </source>
</reference>